<protein>
    <recommendedName>
        <fullName evidence="11">Phosphoserine aminotransferase</fullName>
        <ecNumber evidence="11">2.6.1.52</ecNumber>
    </recommendedName>
    <alternativeName>
        <fullName evidence="11">Phosphohydroxythreonine aminotransferase</fullName>
        <shortName evidence="11">PSAT</shortName>
    </alternativeName>
</protein>
<dbReference type="EMBL" id="DVFJ01000002">
    <property type="protein sequence ID" value="HIQ70729.1"/>
    <property type="molecule type" value="Genomic_DNA"/>
</dbReference>
<dbReference type="SUPFAM" id="SSF53383">
    <property type="entry name" value="PLP-dependent transferases"/>
    <property type="match status" value="1"/>
</dbReference>
<proteinExistence type="inferred from homology"/>
<dbReference type="FunFam" id="3.90.1150.10:FF:000006">
    <property type="entry name" value="Phosphoserine aminotransferase"/>
    <property type="match status" value="1"/>
</dbReference>
<evidence type="ECO:0000256" key="3">
    <source>
        <dbReference type="ARBA" id="ARBA00006904"/>
    </source>
</evidence>
<dbReference type="NCBIfam" id="TIGR01364">
    <property type="entry name" value="serC_1"/>
    <property type="match status" value="1"/>
</dbReference>
<evidence type="ECO:0000256" key="6">
    <source>
        <dbReference type="ARBA" id="ARBA00022679"/>
    </source>
</evidence>
<dbReference type="GO" id="GO:0006564">
    <property type="term" value="P:L-serine biosynthetic process"/>
    <property type="evidence" value="ECO:0007669"/>
    <property type="project" value="UniProtKB-UniRule"/>
</dbReference>
<comment type="catalytic activity">
    <reaction evidence="10 11">
        <text>O-phospho-L-serine + 2-oxoglutarate = 3-phosphooxypyruvate + L-glutamate</text>
        <dbReference type="Rhea" id="RHEA:14329"/>
        <dbReference type="ChEBI" id="CHEBI:16810"/>
        <dbReference type="ChEBI" id="CHEBI:18110"/>
        <dbReference type="ChEBI" id="CHEBI:29985"/>
        <dbReference type="ChEBI" id="CHEBI:57524"/>
        <dbReference type="EC" id="2.6.1.52"/>
    </reaction>
</comment>
<dbReference type="AlphaFoldDB" id="A0A9D1CQR3"/>
<comment type="pathway">
    <text evidence="2 11">Amino-acid biosynthesis; L-serine biosynthesis; L-serine from 3-phospho-D-glycerate: step 2/3.</text>
</comment>
<dbReference type="InterPro" id="IPR022278">
    <property type="entry name" value="Pser_aminoTfrase"/>
</dbReference>
<dbReference type="FunFam" id="3.40.640.10:FF:000010">
    <property type="entry name" value="Phosphoserine aminotransferase"/>
    <property type="match status" value="1"/>
</dbReference>
<comment type="function">
    <text evidence="1 11">Catalyzes the reversible conversion of 3-phosphohydroxypyruvate to phosphoserine and of 3-hydroxy-2-oxo-4-phosphonooxybutanoate to phosphohydroxythreonine.</text>
</comment>
<keyword evidence="5 11" id="KW-0028">Amino-acid biosynthesis</keyword>
<comment type="cofactor">
    <cofactor evidence="11">
        <name>pyridoxal 5'-phosphate</name>
        <dbReference type="ChEBI" id="CHEBI:597326"/>
    </cofactor>
    <text evidence="11">Binds 1 pyridoxal phosphate per subunit.</text>
</comment>
<dbReference type="InterPro" id="IPR015421">
    <property type="entry name" value="PyrdxlP-dep_Trfase_major"/>
</dbReference>
<dbReference type="PANTHER" id="PTHR43247">
    <property type="entry name" value="PHOSPHOSERINE AMINOTRANSFERASE"/>
    <property type="match status" value="1"/>
</dbReference>
<evidence type="ECO:0000256" key="1">
    <source>
        <dbReference type="ARBA" id="ARBA00003483"/>
    </source>
</evidence>
<comment type="subunit">
    <text evidence="11">Homodimer.</text>
</comment>
<dbReference type="EC" id="2.6.1.52" evidence="11"/>
<dbReference type="InterPro" id="IPR015424">
    <property type="entry name" value="PyrdxlP-dep_Trfase"/>
</dbReference>
<dbReference type="PIRSF" id="PIRSF000525">
    <property type="entry name" value="SerC"/>
    <property type="match status" value="1"/>
</dbReference>
<comment type="caution">
    <text evidence="13">The sequence shown here is derived from an EMBL/GenBank/DDBJ whole genome shotgun (WGS) entry which is preliminary data.</text>
</comment>
<evidence type="ECO:0000256" key="2">
    <source>
        <dbReference type="ARBA" id="ARBA00005099"/>
    </source>
</evidence>
<evidence type="ECO:0000313" key="14">
    <source>
        <dbReference type="Proteomes" id="UP000886887"/>
    </source>
</evidence>
<dbReference type="InterPro" id="IPR015422">
    <property type="entry name" value="PyrdxlP-dep_Trfase_small"/>
</dbReference>
<comment type="similarity">
    <text evidence="3 11">Belongs to the class-V pyridoxal-phosphate-dependent aminotransferase family. SerC subfamily.</text>
</comment>
<dbReference type="Pfam" id="PF00266">
    <property type="entry name" value="Aminotran_5"/>
    <property type="match status" value="1"/>
</dbReference>
<dbReference type="GO" id="GO:0030170">
    <property type="term" value="F:pyridoxal phosphate binding"/>
    <property type="evidence" value="ECO:0007669"/>
    <property type="project" value="UniProtKB-UniRule"/>
</dbReference>
<feature type="binding site" evidence="11">
    <location>
        <position position="168"/>
    </location>
    <ligand>
        <name>pyridoxal 5'-phosphate</name>
        <dbReference type="ChEBI" id="CHEBI:597326"/>
    </ligand>
</feature>
<comment type="subcellular location">
    <subcellularLocation>
        <location evidence="11">Cytoplasm</location>
    </subcellularLocation>
</comment>
<dbReference type="Gene3D" id="3.90.1150.10">
    <property type="entry name" value="Aspartate Aminotransferase, domain 1"/>
    <property type="match status" value="1"/>
</dbReference>
<gene>
    <name evidence="11 13" type="primary">serC</name>
    <name evidence="13" type="ORF">IAB73_00710</name>
</gene>
<evidence type="ECO:0000256" key="11">
    <source>
        <dbReference type="HAMAP-Rule" id="MF_00160"/>
    </source>
</evidence>
<feature type="binding site" evidence="11">
    <location>
        <position position="148"/>
    </location>
    <ligand>
        <name>pyridoxal 5'-phosphate</name>
        <dbReference type="ChEBI" id="CHEBI:597326"/>
    </ligand>
</feature>
<feature type="modified residue" description="N6-(pyridoxal phosphate)lysine" evidence="11">
    <location>
        <position position="192"/>
    </location>
</feature>
<keyword evidence="4 11" id="KW-0032">Aminotransferase</keyword>
<dbReference type="Gene3D" id="3.40.640.10">
    <property type="entry name" value="Type I PLP-dependent aspartate aminotransferase-like (Major domain)"/>
    <property type="match status" value="1"/>
</dbReference>
<dbReference type="PANTHER" id="PTHR43247:SF1">
    <property type="entry name" value="PHOSPHOSERINE AMINOTRANSFERASE"/>
    <property type="match status" value="1"/>
</dbReference>
<dbReference type="NCBIfam" id="NF003764">
    <property type="entry name" value="PRK05355.1"/>
    <property type="match status" value="1"/>
</dbReference>
<accession>A0A9D1CQR3</accession>
<feature type="binding site" evidence="11">
    <location>
        <position position="191"/>
    </location>
    <ligand>
        <name>pyridoxal 5'-phosphate</name>
        <dbReference type="ChEBI" id="CHEBI:597326"/>
    </ligand>
</feature>
<dbReference type="GO" id="GO:0004648">
    <property type="term" value="F:O-phospho-L-serine:2-oxoglutarate aminotransferase activity"/>
    <property type="evidence" value="ECO:0007669"/>
    <property type="project" value="UniProtKB-UniRule"/>
</dbReference>
<feature type="binding site" evidence="11">
    <location>
        <position position="101"/>
    </location>
    <ligand>
        <name>pyridoxal 5'-phosphate</name>
        <dbReference type="ChEBI" id="CHEBI:597326"/>
    </ligand>
</feature>
<dbReference type="InterPro" id="IPR000192">
    <property type="entry name" value="Aminotrans_V_dom"/>
</dbReference>
<evidence type="ECO:0000256" key="5">
    <source>
        <dbReference type="ARBA" id="ARBA00022605"/>
    </source>
</evidence>
<dbReference type="HAMAP" id="MF_00160">
    <property type="entry name" value="SerC_aminotrans_5"/>
    <property type="match status" value="1"/>
</dbReference>
<feature type="binding site" evidence="11">
    <location>
        <position position="42"/>
    </location>
    <ligand>
        <name>L-glutamate</name>
        <dbReference type="ChEBI" id="CHEBI:29985"/>
    </ligand>
</feature>
<evidence type="ECO:0000313" key="13">
    <source>
        <dbReference type="EMBL" id="HIQ70729.1"/>
    </source>
</evidence>
<sequence length="356" mass="39241">MKRVYNFSPGPSMLALPVLEQVQKDLVSYGDTGMSVMEMSHRSKMYQAIFDEAVALLRKLMDVPDGYKVLFLQGGATQQFSAVPLNLMQHGRADYVDSGNFAHLASVEAQRYGEVRIAGTSRADGYTYVPDVDVSPEADYVHITTNNTIYGTRYTQLPDTKGVPLVADMSSNILSEVYDVTRFGVIYAGAQKNIGPAGLCVLIVREDLLGRANPLCPKLLNWQVQADADSMYNTPNTFAIYVAKLGFEWLLAQGGVAAIERVNVEKAQLLYDFLDESRLFKPTAQRAFRSRMNVTFVTGDADKDAQFVKEATAAGLVNLKGHRSVGGMRASIYNAMPVEGVRALVDFMKRFEAQNA</sequence>
<evidence type="ECO:0000256" key="8">
    <source>
        <dbReference type="ARBA" id="ARBA00023299"/>
    </source>
</evidence>
<feature type="domain" description="Aminotransferase class V" evidence="12">
    <location>
        <begin position="4"/>
        <end position="344"/>
    </location>
</feature>
<name>A0A9D1CQR3_9FIRM</name>
<keyword evidence="8 11" id="KW-0718">Serine biosynthesis</keyword>
<dbReference type="Proteomes" id="UP000886887">
    <property type="component" value="Unassembled WGS sequence"/>
</dbReference>
<evidence type="ECO:0000256" key="9">
    <source>
        <dbReference type="ARBA" id="ARBA00047630"/>
    </source>
</evidence>
<dbReference type="GO" id="GO:0005737">
    <property type="term" value="C:cytoplasm"/>
    <property type="evidence" value="ECO:0007669"/>
    <property type="project" value="UniProtKB-SubCell"/>
</dbReference>
<keyword evidence="11" id="KW-0963">Cytoplasm</keyword>
<evidence type="ECO:0000259" key="12">
    <source>
        <dbReference type="Pfam" id="PF00266"/>
    </source>
</evidence>
<evidence type="ECO:0000256" key="7">
    <source>
        <dbReference type="ARBA" id="ARBA00022898"/>
    </source>
</evidence>
<feature type="binding site" evidence="11">
    <location>
        <begin position="76"/>
        <end position="77"/>
    </location>
    <ligand>
        <name>pyridoxal 5'-phosphate</name>
        <dbReference type="ChEBI" id="CHEBI:597326"/>
    </ligand>
</feature>
<evidence type="ECO:0000256" key="10">
    <source>
        <dbReference type="ARBA" id="ARBA00049007"/>
    </source>
</evidence>
<evidence type="ECO:0000256" key="4">
    <source>
        <dbReference type="ARBA" id="ARBA00022576"/>
    </source>
</evidence>
<keyword evidence="7 11" id="KW-0663">Pyridoxal phosphate</keyword>
<organism evidence="13 14">
    <name type="scientific">Candidatus Onthenecus intestinigallinarum</name>
    <dbReference type="NCBI Taxonomy" id="2840875"/>
    <lineage>
        <taxon>Bacteria</taxon>
        <taxon>Bacillati</taxon>
        <taxon>Bacillota</taxon>
        <taxon>Clostridia</taxon>
        <taxon>Eubacteriales</taxon>
        <taxon>Candidatus Onthenecus</taxon>
    </lineage>
</organism>
<reference evidence="13" key="2">
    <citation type="journal article" date="2021" name="PeerJ">
        <title>Extensive microbial diversity within the chicken gut microbiome revealed by metagenomics and culture.</title>
        <authorList>
            <person name="Gilroy R."/>
            <person name="Ravi A."/>
            <person name="Getino M."/>
            <person name="Pursley I."/>
            <person name="Horton D.L."/>
            <person name="Alikhan N.F."/>
            <person name="Baker D."/>
            <person name="Gharbi K."/>
            <person name="Hall N."/>
            <person name="Watson M."/>
            <person name="Adriaenssens E.M."/>
            <person name="Foster-Nyarko E."/>
            <person name="Jarju S."/>
            <person name="Secka A."/>
            <person name="Antonio M."/>
            <person name="Oren A."/>
            <person name="Chaudhuri R.R."/>
            <person name="La Ragione R."/>
            <person name="Hildebrand F."/>
            <person name="Pallen M.J."/>
        </authorList>
    </citation>
    <scope>NUCLEOTIDE SEQUENCE</scope>
    <source>
        <strain evidence="13">ChiSxjej2B14-6234</strain>
    </source>
</reference>
<feature type="binding site" evidence="11">
    <location>
        <begin position="233"/>
        <end position="234"/>
    </location>
    <ligand>
        <name>pyridoxal 5'-phosphate</name>
        <dbReference type="ChEBI" id="CHEBI:597326"/>
    </ligand>
</feature>
<reference evidence="13" key="1">
    <citation type="submission" date="2020-10" db="EMBL/GenBank/DDBJ databases">
        <authorList>
            <person name="Gilroy R."/>
        </authorList>
    </citation>
    <scope>NUCLEOTIDE SEQUENCE</scope>
    <source>
        <strain evidence="13">ChiSxjej2B14-6234</strain>
    </source>
</reference>
<comment type="caution">
    <text evidence="11">Lacks conserved residue(s) required for the propagation of feature annotation.</text>
</comment>
<keyword evidence="6 11" id="KW-0808">Transferase</keyword>
<comment type="catalytic activity">
    <reaction evidence="9 11">
        <text>4-(phosphooxy)-L-threonine + 2-oxoglutarate = (R)-3-hydroxy-2-oxo-4-phosphooxybutanoate + L-glutamate</text>
        <dbReference type="Rhea" id="RHEA:16573"/>
        <dbReference type="ChEBI" id="CHEBI:16810"/>
        <dbReference type="ChEBI" id="CHEBI:29985"/>
        <dbReference type="ChEBI" id="CHEBI:58452"/>
        <dbReference type="ChEBI" id="CHEBI:58538"/>
        <dbReference type="EC" id="2.6.1.52"/>
    </reaction>
</comment>